<dbReference type="AlphaFoldDB" id="A0A4C1XZI5"/>
<evidence type="ECO:0000313" key="1">
    <source>
        <dbReference type="EMBL" id="GBP68640.1"/>
    </source>
</evidence>
<dbReference type="Proteomes" id="UP000299102">
    <property type="component" value="Unassembled WGS sequence"/>
</dbReference>
<accession>A0A4C1XZI5</accession>
<reference evidence="1 2" key="1">
    <citation type="journal article" date="2019" name="Commun. Biol.">
        <title>The bagworm genome reveals a unique fibroin gene that provides high tensile strength.</title>
        <authorList>
            <person name="Kono N."/>
            <person name="Nakamura H."/>
            <person name="Ohtoshi R."/>
            <person name="Tomita M."/>
            <person name="Numata K."/>
            <person name="Arakawa K."/>
        </authorList>
    </citation>
    <scope>NUCLEOTIDE SEQUENCE [LARGE SCALE GENOMIC DNA]</scope>
</reference>
<dbReference type="EMBL" id="BGZK01001018">
    <property type="protein sequence ID" value="GBP68640.1"/>
    <property type="molecule type" value="Genomic_DNA"/>
</dbReference>
<gene>
    <name evidence="1" type="ORF">EVAR_43972_1</name>
</gene>
<comment type="caution">
    <text evidence="1">The sequence shown here is derived from an EMBL/GenBank/DDBJ whole genome shotgun (WGS) entry which is preliminary data.</text>
</comment>
<sequence length="70" mass="8097">MSNQVQRLNVQTQCSDLRVSHAKSRPATRETQADGNGIRRKWIRFVRESVITSPAPIRLTLIRLGERLKR</sequence>
<proteinExistence type="predicted"/>
<organism evidence="1 2">
    <name type="scientific">Eumeta variegata</name>
    <name type="common">Bagworm moth</name>
    <name type="synonym">Eumeta japonica</name>
    <dbReference type="NCBI Taxonomy" id="151549"/>
    <lineage>
        <taxon>Eukaryota</taxon>
        <taxon>Metazoa</taxon>
        <taxon>Ecdysozoa</taxon>
        <taxon>Arthropoda</taxon>
        <taxon>Hexapoda</taxon>
        <taxon>Insecta</taxon>
        <taxon>Pterygota</taxon>
        <taxon>Neoptera</taxon>
        <taxon>Endopterygota</taxon>
        <taxon>Lepidoptera</taxon>
        <taxon>Glossata</taxon>
        <taxon>Ditrysia</taxon>
        <taxon>Tineoidea</taxon>
        <taxon>Psychidae</taxon>
        <taxon>Oiketicinae</taxon>
        <taxon>Eumeta</taxon>
    </lineage>
</organism>
<protein>
    <submittedName>
        <fullName evidence="1">Uncharacterized protein</fullName>
    </submittedName>
</protein>
<keyword evidence="2" id="KW-1185">Reference proteome</keyword>
<evidence type="ECO:0000313" key="2">
    <source>
        <dbReference type="Proteomes" id="UP000299102"/>
    </source>
</evidence>
<name>A0A4C1XZI5_EUMVA</name>